<gene>
    <name evidence="1" type="ORF">PISMIDRAFT_99107</name>
</gene>
<dbReference type="Proteomes" id="UP000054018">
    <property type="component" value="Unassembled WGS sequence"/>
</dbReference>
<reference evidence="2" key="2">
    <citation type="submission" date="2015-01" db="EMBL/GenBank/DDBJ databases">
        <title>Evolutionary Origins and Diversification of the Mycorrhizal Mutualists.</title>
        <authorList>
            <consortium name="DOE Joint Genome Institute"/>
            <consortium name="Mycorrhizal Genomics Consortium"/>
            <person name="Kohler A."/>
            <person name="Kuo A."/>
            <person name="Nagy L.G."/>
            <person name="Floudas D."/>
            <person name="Copeland A."/>
            <person name="Barry K.W."/>
            <person name="Cichocki N."/>
            <person name="Veneault-Fourrey C."/>
            <person name="LaButti K."/>
            <person name="Lindquist E.A."/>
            <person name="Lipzen A."/>
            <person name="Lundell T."/>
            <person name="Morin E."/>
            <person name="Murat C."/>
            <person name="Riley R."/>
            <person name="Ohm R."/>
            <person name="Sun H."/>
            <person name="Tunlid A."/>
            <person name="Henrissat B."/>
            <person name="Grigoriev I.V."/>
            <person name="Hibbett D.S."/>
            <person name="Martin F."/>
        </authorList>
    </citation>
    <scope>NUCLEOTIDE SEQUENCE [LARGE SCALE GENOMIC DNA]</scope>
    <source>
        <strain evidence="2">441</strain>
    </source>
</reference>
<keyword evidence="2" id="KW-1185">Reference proteome</keyword>
<accession>A0A0C9YGV1</accession>
<proteinExistence type="predicted"/>
<dbReference type="OrthoDB" id="2919534at2759"/>
<dbReference type="EMBL" id="KN833719">
    <property type="protein sequence ID" value="KIK24175.1"/>
    <property type="molecule type" value="Genomic_DNA"/>
</dbReference>
<sequence length="155" mass="17031">MTDVTGQLVSTHKSHPFLAVLSLEGPRGKCVRCLAMVNSRAMINAINLEAHQRVARRLVGLSPSMQTLRMAGGLLVKSKGMWSGKVQWGPTMVETSFKVFLSSGAWRMLVGKPILDKVKAIHNYGLDSIILPCQSSRHKVTNFTQKAIPEHVLPT</sequence>
<protein>
    <submittedName>
        <fullName evidence="1">Uncharacterized protein</fullName>
    </submittedName>
</protein>
<evidence type="ECO:0000313" key="1">
    <source>
        <dbReference type="EMBL" id="KIK24175.1"/>
    </source>
</evidence>
<dbReference type="AlphaFoldDB" id="A0A0C9YGV1"/>
<name>A0A0C9YGV1_9AGAM</name>
<reference evidence="1 2" key="1">
    <citation type="submission" date="2014-04" db="EMBL/GenBank/DDBJ databases">
        <authorList>
            <consortium name="DOE Joint Genome Institute"/>
            <person name="Kuo A."/>
            <person name="Kohler A."/>
            <person name="Costa M.D."/>
            <person name="Nagy L.G."/>
            <person name="Floudas D."/>
            <person name="Copeland A."/>
            <person name="Barry K.W."/>
            <person name="Cichocki N."/>
            <person name="Veneault-Fourrey C."/>
            <person name="LaButti K."/>
            <person name="Lindquist E.A."/>
            <person name="Lipzen A."/>
            <person name="Lundell T."/>
            <person name="Morin E."/>
            <person name="Murat C."/>
            <person name="Sun H."/>
            <person name="Tunlid A."/>
            <person name="Henrissat B."/>
            <person name="Grigoriev I.V."/>
            <person name="Hibbett D.S."/>
            <person name="Martin F."/>
            <person name="Nordberg H.P."/>
            <person name="Cantor M.N."/>
            <person name="Hua S.X."/>
        </authorList>
    </citation>
    <scope>NUCLEOTIDE SEQUENCE [LARGE SCALE GENOMIC DNA]</scope>
    <source>
        <strain evidence="1 2">441</strain>
    </source>
</reference>
<dbReference type="HOGENOM" id="CLU_097628_1_0_1"/>
<organism evidence="1 2">
    <name type="scientific">Pisolithus microcarpus 441</name>
    <dbReference type="NCBI Taxonomy" id="765257"/>
    <lineage>
        <taxon>Eukaryota</taxon>
        <taxon>Fungi</taxon>
        <taxon>Dikarya</taxon>
        <taxon>Basidiomycota</taxon>
        <taxon>Agaricomycotina</taxon>
        <taxon>Agaricomycetes</taxon>
        <taxon>Agaricomycetidae</taxon>
        <taxon>Boletales</taxon>
        <taxon>Sclerodermatineae</taxon>
        <taxon>Pisolithaceae</taxon>
        <taxon>Pisolithus</taxon>
    </lineage>
</organism>
<evidence type="ECO:0000313" key="2">
    <source>
        <dbReference type="Proteomes" id="UP000054018"/>
    </source>
</evidence>